<feature type="region of interest" description="Disordered" evidence="1">
    <location>
        <begin position="20"/>
        <end position="52"/>
    </location>
</feature>
<dbReference type="EMBL" id="JYDJ01001717">
    <property type="protein sequence ID" value="KRX31534.1"/>
    <property type="molecule type" value="Genomic_DNA"/>
</dbReference>
<proteinExistence type="predicted"/>
<accession>A0A0V0SXW3</accession>
<gene>
    <name evidence="2" type="ORF">T05_4512</name>
</gene>
<reference evidence="2 3" key="1">
    <citation type="submission" date="2015-01" db="EMBL/GenBank/DDBJ databases">
        <title>Evolution of Trichinella species and genotypes.</title>
        <authorList>
            <person name="Korhonen P.K."/>
            <person name="Edoardo P."/>
            <person name="Giuseppe L.R."/>
            <person name="Gasser R.B."/>
        </authorList>
    </citation>
    <scope>NUCLEOTIDE SEQUENCE [LARGE SCALE GENOMIC DNA]</scope>
    <source>
        <strain evidence="2">ISS417</strain>
    </source>
</reference>
<evidence type="ECO:0000313" key="2">
    <source>
        <dbReference type="EMBL" id="KRX31534.1"/>
    </source>
</evidence>
<sequence length="52" mass="5582">LFPHAGDIAFSIPAHRLSYVPPGRSGSISPKPAHSENSPESQVSGLSQNHRY</sequence>
<feature type="non-terminal residue" evidence="2">
    <location>
        <position position="1"/>
    </location>
</feature>
<evidence type="ECO:0000256" key="1">
    <source>
        <dbReference type="SAM" id="MobiDB-lite"/>
    </source>
</evidence>
<evidence type="ECO:0000313" key="3">
    <source>
        <dbReference type="Proteomes" id="UP000055048"/>
    </source>
</evidence>
<dbReference type="Proteomes" id="UP000055048">
    <property type="component" value="Unassembled WGS sequence"/>
</dbReference>
<comment type="caution">
    <text evidence="2">The sequence shown here is derived from an EMBL/GenBank/DDBJ whole genome shotgun (WGS) entry which is preliminary data.</text>
</comment>
<feature type="compositionally biased region" description="Polar residues" evidence="1">
    <location>
        <begin position="35"/>
        <end position="52"/>
    </location>
</feature>
<organism evidence="2 3">
    <name type="scientific">Trichinella murrelli</name>
    <dbReference type="NCBI Taxonomy" id="144512"/>
    <lineage>
        <taxon>Eukaryota</taxon>
        <taxon>Metazoa</taxon>
        <taxon>Ecdysozoa</taxon>
        <taxon>Nematoda</taxon>
        <taxon>Enoplea</taxon>
        <taxon>Dorylaimia</taxon>
        <taxon>Trichinellida</taxon>
        <taxon>Trichinellidae</taxon>
        <taxon>Trichinella</taxon>
    </lineage>
</organism>
<keyword evidence="3" id="KW-1185">Reference proteome</keyword>
<protein>
    <submittedName>
        <fullName evidence="2">Uncharacterized protein</fullName>
    </submittedName>
</protein>
<name>A0A0V0SXW3_9BILA</name>
<feature type="non-terminal residue" evidence="2">
    <location>
        <position position="52"/>
    </location>
</feature>
<dbReference type="AlphaFoldDB" id="A0A0V0SXW3"/>